<proteinExistence type="inferred from homology"/>
<dbReference type="GO" id="GO:1901029">
    <property type="term" value="P:negative regulation of mitochondrial outer membrane permeabilization involved in apoptotic signaling pathway"/>
    <property type="evidence" value="ECO:0007669"/>
    <property type="project" value="TreeGrafter"/>
</dbReference>
<evidence type="ECO:0000256" key="5">
    <source>
        <dbReference type="ARBA" id="ARBA00022449"/>
    </source>
</evidence>
<evidence type="ECO:0000256" key="14">
    <source>
        <dbReference type="RuleBase" id="RU000488"/>
    </source>
</evidence>
<accession>A0A8B9IL79</accession>
<keyword evidence="5" id="KW-0050">Antiport</keyword>
<dbReference type="AlphaFoldDB" id="A0A8B9IL79"/>
<dbReference type="GO" id="GO:0005743">
    <property type="term" value="C:mitochondrial inner membrane"/>
    <property type="evidence" value="ECO:0007669"/>
    <property type="project" value="UniProtKB-SubCell"/>
</dbReference>
<dbReference type="Gene3D" id="1.50.40.10">
    <property type="entry name" value="Mitochondrial carrier domain"/>
    <property type="match status" value="1"/>
</dbReference>
<evidence type="ECO:0000256" key="3">
    <source>
        <dbReference type="ARBA" id="ARBA00011245"/>
    </source>
</evidence>
<reference evidence="16" key="2">
    <citation type="submission" date="2025-09" db="UniProtKB">
        <authorList>
            <consortium name="Ensembl"/>
        </authorList>
    </citation>
    <scope>IDENTIFICATION</scope>
</reference>
<dbReference type="InterPro" id="IPR018108">
    <property type="entry name" value="MCP_transmembrane"/>
</dbReference>
<dbReference type="SUPFAM" id="SSF103506">
    <property type="entry name" value="Mitochondrial carrier"/>
    <property type="match status" value="1"/>
</dbReference>
<keyword evidence="4 14" id="KW-0813">Transport</keyword>
<name>A0A8B9IL79_ANSCY</name>
<dbReference type="InterPro" id="IPR002067">
    <property type="entry name" value="MCP"/>
</dbReference>
<comment type="similarity">
    <text evidence="2 14">Belongs to the mitochondrial carrier (TC 2.A.29) family.</text>
</comment>
<comment type="function">
    <text evidence="15">Catalyzes the exchange of ADP and ATP across the membrane.</text>
</comment>
<evidence type="ECO:0000256" key="7">
    <source>
        <dbReference type="ARBA" id="ARBA00022737"/>
    </source>
</evidence>
<dbReference type="GO" id="GO:1990544">
    <property type="term" value="P:mitochondrial ATP transmembrane transport"/>
    <property type="evidence" value="ECO:0007669"/>
    <property type="project" value="InterPro"/>
</dbReference>
<evidence type="ECO:0000313" key="16">
    <source>
        <dbReference type="Ensembl" id="ENSACDP00005015810.1"/>
    </source>
</evidence>
<keyword evidence="8" id="KW-0999">Mitochondrion inner membrane</keyword>
<evidence type="ECO:0000256" key="9">
    <source>
        <dbReference type="ARBA" id="ARBA00022989"/>
    </source>
</evidence>
<keyword evidence="17" id="KW-1185">Reference proteome</keyword>
<keyword evidence="11 13" id="KW-0472">Membrane</keyword>
<evidence type="ECO:0000313" key="17">
    <source>
        <dbReference type="Proteomes" id="UP000694521"/>
    </source>
</evidence>
<evidence type="ECO:0000256" key="13">
    <source>
        <dbReference type="PROSITE-ProRule" id="PRU00282"/>
    </source>
</evidence>
<keyword evidence="9 15" id="KW-1133">Transmembrane helix</keyword>
<protein>
    <recommendedName>
        <fullName evidence="15">ADP/ATP translocase</fullName>
    </recommendedName>
    <alternativeName>
        <fullName evidence="15">ADP,ATP carrier protein</fullName>
    </alternativeName>
</protein>
<evidence type="ECO:0000256" key="6">
    <source>
        <dbReference type="ARBA" id="ARBA00022692"/>
    </source>
</evidence>
<dbReference type="Pfam" id="PF00153">
    <property type="entry name" value="Mito_carr"/>
    <property type="match status" value="2"/>
</dbReference>
<keyword evidence="7" id="KW-0677">Repeat</keyword>
<dbReference type="PRINTS" id="PR00926">
    <property type="entry name" value="MITOCARRIER"/>
</dbReference>
<dbReference type="PRINTS" id="PR00927">
    <property type="entry name" value="ADPTRNSLCASE"/>
</dbReference>
<comment type="subcellular location">
    <subcellularLocation>
        <location evidence="15">Membrane</location>
        <topology evidence="15">Multi-pass membrane protein</topology>
    </subcellularLocation>
    <subcellularLocation>
        <location evidence="1">Mitochondrion inner membrane</location>
        <topology evidence="1">Multi-pass membrane protein</topology>
    </subcellularLocation>
</comment>
<dbReference type="GO" id="GO:0005471">
    <property type="term" value="F:ATP:ADP antiporter activity"/>
    <property type="evidence" value="ECO:0007669"/>
    <property type="project" value="UniProtKB-UniRule"/>
</dbReference>
<dbReference type="InterPro" id="IPR023395">
    <property type="entry name" value="MCP_dom_sf"/>
</dbReference>
<reference evidence="16" key="1">
    <citation type="submission" date="2025-08" db="UniProtKB">
        <authorList>
            <consortium name="Ensembl"/>
        </authorList>
    </citation>
    <scope>IDENTIFICATION</scope>
</reference>
<dbReference type="GO" id="GO:0140021">
    <property type="term" value="P:mitochondrial ADP transmembrane transport"/>
    <property type="evidence" value="ECO:0007669"/>
    <property type="project" value="InterPro"/>
</dbReference>
<sequence>SLRQPMGEKSGGGLFDPLSFAKDLLAGGVAAAISKMAVVPVERVKPLLQVQASSKQIQADQQYKGMIDCFVHISREQGFLSFWHGNLALNFAFKNKYKPIRMSKVDKEQQVNNLLSIMCVAYCASERQFQGLGDCIVKIAKTDGLPGLYQGFASYFGCYDTIKIGLLPNPKQTPLILSFFIAQVVTMFSGMLSYPFDTVRRRMMIQCQYKRTLDSFMEIQQQEGLNAVFHGAFSNILCGAGGALVLVLYD</sequence>
<evidence type="ECO:0000256" key="8">
    <source>
        <dbReference type="ARBA" id="ARBA00022792"/>
    </source>
</evidence>
<dbReference type="PROSITE" id="PS50920">
    <property type="entry name" value="SOLCAR"/>
    <property type="match status" value="2"/>
</dbReference>
<dbReference type="Ensembl" id="ENSACDT00005019025.1">
    <property type="protein sequence ID" value="ENSACDP00005015810.1"/>
    <property type="gene ID" value="ENSACDG00005011575.1"/>
</dbReference>
<keyword evidence="6 13" id="KW-0812">Transmembrane</keyword>
<evidence type="ECO:0000256" key="10">
    <source>
        <dbReference type="ARBA" id="ARBA00023128"/>
    </source>
</evidence>
<feature type="repeat" description="Solcar" evidence="13">
    <location>
        <begin position="173"/>
        <end position="250"/>
    </location>
</feature>
<evidence type="ECO:0000256" key="15">
    <source>
        <dbReference type="RuleBase" id="RU368008"/>
    </source>
</evidence>
<evidence type="ECO:0000256" key="4">
    <source>
        <dbReference type="ARBA" id="ARBA00022448"/>
    </source>
</evidence>
<keyword evidence="10" id="KW-0496">Mitochondrion</keyword>
<dbReference type="PANTHER" id="PTHR45635:SF40">
    <property type="entry name" value="ADP_ATP TRANSLOCASE 4"/>
    <property type="match status" value="1"/>
</dbReference>
<comment type="catalytic activity">
    <reaction evidence="12">
        <text>H(+)(in) = H(+)(out)</text>
        <dbReference type="Rhea" id="RHEA:34979"/>
        <dbReference type="ChEBI" id="CHEBI:15378"/>
    </reaction>
</comment>
<feature type="transmembrane region" description="Helical" evidence="15">
    <location>
        <begin position="175"/>
        <end position="196"/>
    </location>
</feature>
<dbReference type="PANTHER" id="PTHR45635">
    <property type="entry name" value="ADP,ATP CARRIER PROTEIN 1-RELATED-RELATED"/>
    <property type="match status" value="1"/>
</dbReference>
<dbReference type="Proteomes" id="UP000694521">
    <property type="component" value="Unplaced"/>
</dbReference>
<feature type="transmembrane region" description="Helical" evidence="15">
    <location>
        <begin position="227"/>
        <end position="249"/>
    </location>
</feature>
<evidence type="ECO:0000256" key="11">
    <source>
        <dbReference type="ARBA" id="ARBA00023136"/>
    </source>
</evidence>
<comment type="subunit">
    <text evidence="3 15">Monomer.</text>
</comment>
<evidence type="ECO:0000256" key="1">
    <source>
        <dbReference type="ARBA" id="ARBA00004448"/>
    </source>
</evidence>
<feature type="repeat" description="Solcar" evidence="13">
    <location>
        <begin position="18"/>
        <end position="111"/>
    </location>
</feature>
<evidence type="ECO:0000256" key="12">
    <source>
        <dbReference type="ARBA" id="ARBA00024169"/>
    </source>
</evidence>
<organism evidence="16 17">
    <name type="scientific">Anser cygnoides</name>
    <name type="common">Swan goose</name>
    <dbReference type="NCBI Taxonomy" id="8845"/>
    <lineage>
        <taxon>Eukaryota</taxon>
        <taxon>Metazoa</taxon>
        <taxon>Chordata</taxon>
        <taxon>Craniata</taxon>
        <taxon>Vertebrata</taxon>
        <taxon>Euteleostomi</taxon>
        <taxon>Archelosauria</taxon>
        <taxon>Archosauria</taxon>
        <taxon>Dinosauria</taxon>
        <taxon>Saurischia</taxon>
        <taxon>Theropoda</taxon>
        <taxon>Coelurosauria</taxon>
        <taxon>Aves</taxon>
        <taxon>Neognathae</taxon>
        <taxon>Galloanserae</taxon>
        <taxon>Anseriformes</taxon>
        <taxon>Anatidae</taxon>
        <taxon>Anserinae</taxon>
        <taxon>Anser</taxon>
    </lineage>
</organism>
<comment type="caution">
    <text evidence="15">Lacks conserved residue(s) required for the propagation of feature annotation.</text>
</comment>
<evidence type="ECO:0000256" key="2">
    <source>
        <dbReference type="ARBA" id="ARBA00006375"/>
    </source>
</evidence>
<dbReference type="InterPro" id="IPR002113">
    <property type="entry name" value="ADT_euk_type"/>
</dbReference>